<feature type="region of interest" description="Disordered" evidence="1">
    <location>
        <begin position="1181"/>
        <end position="1210"/>
    </location>
</feature>
<evidence type="ECO:0000313" key="3">
    <source>
        <dbReference type="EMBL" id="OYN85315.1"/>
    </source>
</evidence>
<evidence type="ECO:0000259" key="2">
    <source>
        <dbReference type="Pfam" id="PF02514"/>
    </source>
</evidence>
<sequence>MTGVGDMTGVVIDSGPETKRVRRLVGIGLEPSLAGALARAVAESAPGSGEPGILWSTAADPTQLAEADIVLCAPRSAEVADRIAAAAHHADLIPMTGVGRRAARLADFDSATPAGRDALALAAGALGRAGLPIGPDLDRVLGAAGDTAQLVPTEAGGLRSLMVILQCLAHPSPTHHRLLVAWLRHAYADPDAAAPPLPTPHPRHGFWTPEQGVTNELPQLSGSGPVTVVAVPRSHVCADDDDHLRELWRALERHDHRVVGWFGRTADVGADLADLLPRIGIWINTRSYTLTGGDGSPELDEGMALLEELGTPQLSTLILHGQTRAEWEQSRTGASPATLAHQVAIPELQGGVAPIVIATRAATGDRLEAVPEQCEKVARLARRWLELAATPPDQRELAVVVVAHDPDKGKVGTASMLDVWESLWRWLVALHETGHDVELPGSGEELLAAVLEPPADGVPATHPRVLYAYPAADYVRDYAHVDRVITGRGAAPGEFDTDGVHLFVHGARFGKVTVICQPSFGYGADPATLLFNPDASPTHAFAATYTWISHHLRPHALLHFGTHGALEFMPGTQVGLKPTDYSDHLVADIPHLYLYVASNPSEAAIAKRRSYATIVNHLNPPLDRSELYGDLSLVRADVTALLAATDPVRRDELWQAVRGRATELGLDADVDPTRAEAVDGPERTAYLTSLFAALDEIADSLVSMGLHVLGEGIEPAQATAILTAAAELGNEELGLPAMLDDPHLPALVAAAQAGEPVPVRPGSVALSPTDAGWHAFLSGLRADLARSVEVESLLSAHQGRFVLPGPGGDPVRHRDMLPTGRNTFSVDPLRIPTPRVVRRGRDQAEALLAHAKEGDQWPETVSIVVWGIDTIKTLGEAPAQVFALLGVEPYADAEGAVTQLRVIPLEDLGRPRIDVVVTTSGVFRDMFPATLDLLDEAVRLVAQLDEPDDQNYLRRHCRQTADELGIDLAEAATRVFSSLQGRYGTGVSHTIDAGAWDSDADLGETYLRQQGHAYGRLGGAAATTLLRHALARVDVAFQNIDGAEQSLADNDDYLDHLGGMAAAISAASGGRKPRILTADNYSARARVRDLDAAIRLESRTRMLNPKWHHAMLEHGFQGVHEVAVRLAHTYGWAATTGAVDGWIFSAAAQTFLFDEGLRQQMTELNPAAVRAMADTLAEARDRDLWQPDDDESDRLDEVRDDLDDHIEGVA</sequence>
<proteinExistence type="predicted"/>
<accession>A0A255E738</accession>
<dbReference type="EMBL" id="NMVI01000025">
    <property type="protein sequence ID" value="OYN85315.1"/>
    <property type="molecule type" value="Genomic_DNA"/>
</dbReference>
<dbReference type="Pfam" id="PF02514">
    <property type="entry name" value="CobN-Mg_chel"/>
    <property type="match status" value="1"/>
</dbReference>
<protein>
    <recommendedName>
        <fullName evidence="2">CobN/magnesium chelatase domain-containing protein</fullName>
    </recommendedName>
</protein>
<dbReference type="PANTHER" id="PTHR44119">
    <property type="entry name" value="MAGNESIUM-CHELATASE SUBUNIT CHLH, CHLOROPLASTIC"/>
    <property type="match status" value="1"/>
</dbReference>
<evidence type="ECO:0000256" key="1">
    <source>
        <dbReference type="SAM" id="MobiDB-lite"/>
    </source>
</evidence>
<comment type="caution">
    <text evidence="3">The sequence shown here is derived from an EMBL/GenBank/DDBJ whole genome shotgun (WGS) entry which is preliminary data.</text>
</comment>
<feature type="domain" description="CobN/magnesium chelatase" evidence="2">
    <location>
        <begin position="169"/>
        <end position="1191"/>
    </location>
</feature>
<dbReference type="InterPro" id="IPR003672">
    <property type="entry name" value="CobN/Mg_chltase"/>
</dbReference>
<dbReference type="CDD" id="cd10150">
    <property type="entry name" value="CobN_like"/>
    <property type="match status" value="1"/>
</dbReference>
<dbReference type="PANTHER" id="PTHR44119:SF1">
    <property type="entry name" value="MAGNESIUM-CHELATASE SUBUNIT CHLH, CHLOROPLASTIC"/>
    <property type="match status" value="1"/>
</dbReference>
<organism evidence="3 4">
    <name type="scientific">Parenemella sanctibonifatiensis</name>
    <dbReference type="NCBI Taxonomy" id="2016505"/>
    <lineage>
        <taxon>Bacteria</taxon>
        <taxon>Bacillati</taxon>
        <taxon>Actinomycetota</taxon>
        <taxon>Actinomycetes</taxon>
        <taxon>Propionibacteriales</taxon>
        <taxon>Propionibacteriaceae</taxon>
        <taxon>Parenemella</taxon>
    </lineage>
</organism>
<evidence type="ECO:0000313" key="4">
    <source>
        <dbReference type="Proteomes" id="UP000216533"/>
    </source>
</evidence>
<gene>
    <name evidence="3" type="ORF">CGZ92_10965</name>
</gene>
<dbReference type="AlphaFoldDB" id="A0A255E738"/>
<reference evidence="3 4" key="1">
    <citation type="submission" date="2017-07" db="EMBL/GenBank/DDBJ databases">
        <title>Draft whole genome sequences of clinical Proprionibacteriaceae strains.</title>
        <authorList>
            <person name="Bernier A.-M."/>
            <person name="Bernard K."/>
            <person name="Domingo M.-C."/>
        </authorList>
    </citation>
    <scope>NUCLEOTIDE SEQUENCE [LARGE SCALE GENOMIC DNA]</scope>
    <source>
        <strain evidence="3 4">NML 160184</strain>
    </source>
</reference>
<feature type="compositionally biased region" description="Acidic residues" evidence="1">
    <location>
        <begin position="1186"/>
        <end position="1204"/>
    </location>
</feature>
<name>A0A255E738_9ACTN</name>
<dbReference type="Proteomes" id="UP000216533">
    <property type="component" value="Unassembled WGS sequence"/>
</dbReference>